<feature type="compositionally biased region" description="Basic and acidic residues" evidence="10">
    <location>
        <begin position="78"/>
        <end position="97"/>
    </location>
</feature>
<dbReference type="SUPFAM" id="SSF52096">
    <property type="entry name" value="ClpP/crotonase"/>
    <property type="match status" value="1"/>
</dbReference>
<evidence type="ECO:0000256" key="11">
    <source>
        <dbReference type="SAM" id="Phobius"/>
    </source>
</evidence>
<accession>A0A2N5X322</accession>
<protein>
    <submittedName>
        <fullName evidence="14">Protease SohB</fullName>
    </submittedName>
</protein>
<keyword evidence="9 11" id="KW-0472">Membrane</keyword>
<comment type="subcellular location">
    <subcellularLocation>
        <location evidence="1">Cell membrane</location>
    </subcellularLocation>
</comment>
<evidence type="ECO:0000256" key="8">
    <source>
        <dbReference type="ARBA" id="ARBA00022989"/>
    </source>
</evidence>
<dbReference type="EMBL" id="PKUS01000010">
    <property type="protein sequence ID" value="PLW68879.1"/>
    <property type="molecule type" value="Genomic_DNA"/>
</dbReference>
<dbReference type="PANTHER" id="PTHR42987:SF4">
    <property type="entry name" value="PROTEASE SOHB-RELATED"/>
    <property type="match status" value="1"/>
</dbReference>
<dbReference type="NCBIfam" id="NF008745">
    <property type="entry name" value="PRK11778.1"/>
    <property type="match status" value="1"/>
</dbReference>
<keyword evidence="8 11" id="KW-1133">Transmembrane helix</keyword>
<evidence type="ECO:0000256" key="7">
    <source>
        <dbReference type="ARBA" id="ARBA00022825"/>
    </source>
</evidence>
<keyword evidence="15" id="KW-1185">Reference proteome</keyword>
<evidence type="ECO:0000256" key="2">
    <source>
        <dbReference type="ARBA" id="ARBA00008683"/>
    </source>
</evidence>
<dbReference type="InterPro" id="IPR029045">
    <property type="entry name" value="ClpP/crotonase-like_dom_sf"/>
</dbReference>
<evidence type="ECO:0000256" key="4">
    <source>
        <dbReference type="ARBA" id="ARBA00022670"/>
    </source>
</evidence>
<dbReference type="GO" id="GO:0005886">
    <property type="term" value="C:plasma membrane"/>
    <property type="evidence" value="ECO:0007669"/>
    <property type="project" value="UniProtKB-SubCell"/>
</dbReference>
<evidence type="ECO:0000256" key="9">
    <source>
        <dbReference type="ARBA" id="ARBA00023136"/>
    </source>
</evidence>
<keyword evidence="5 11" id="KW-0812">Transmembrane</keyword>
<keyword evidence="3" id="KW-1003">Cell membrane</keyword>
<reference evidence="14 15" key="1">
    <citation type="submission" date="2018-01" db="EMBL/GenBank/DDBJ databases">
        <title>The draft genome sequence of Halioglobus lutimaris HF004.</title>
        <authorList>
            <person name="Du Z.-J."/>
            <person name="Shi M.-J."/>
        </authorList>
    </citation>
    <scope>NUCLEOTIDE SEQUENCE [LARGE SCALE GENOMIC DNA]</scope>
    <source>
        <strain evidence="14 15">HF004</strain>
    </source>
</reference>
<keyword evidence="6" id="KW-0378">Hydrolase</keyword>
<feature type="domain" description="Peptidase S49" evidence="12">
    <location>
        <begin position="167"/>
        <end position="312"/>
    </location>
</feature>
<evidence type="ECO:0000256" key="5">
    <source>
        <dbReference type="ARBA" id="ARBA00022692"/>
    </source>
</evidence>
<feature type="region of interest" description="Disordered" evidence="10">
    <location>
        <begin position="71"/>
        <end position="101"/>
    </location>
</feature>
<evidence type="ECO:0000256" key="6">
    <source>
        <dbReference type="ARBA" id="ARBA00022801"/>
    </source>
</evidence>
<evidence type="ECO:0000259" key="13">
    <source>
        <dbReference type="Pfam" id="PF08496"/>
    </source>
</evidence>
<dbReference type="InterPro" id="IPR047272">
    <property type="entry name" value="S49_SppA_C"/>
</dbReference>
<evidence type="ECO:0000259" key="12">
    <source>
        <dbReference type="Pfam" id="PF01343"/>
    </source>
</evidence>
<evidence type="ECO:0000256" key="1">
    <source>
        <dbReference type="ARBA" id="ARBA00004236"/>
    </source>
</evidence>
<dbReference type="Gene3D" id="6.20.330.10">
    <property type="match status" value="1"/>
</dbReference>
<gene>
    <name evidence="14" type="ORF">C0039_09640</name>
</gene>
<evidence type="ECO:0000313" key="15">
    <source>
        <dbReference type="Proteomes" id="UP000235005"/>
    </source>
</evidence>
<dbReference type="Pfam" id="PF08496">
    <property type="entry name" value="Peptidase_S49_N"/>
    <property type="match status" value="1"/>
</dbReference>
<dbReference type="Proteomes" id="UP000235005">
    <property type="component" value="Unassembled WGS sequence"/>
</dbReference>
<dbReference type="PANTHER" id="PTHR42987">
    <property type="entry name" value="PEPTIDASE S49"/>
    <property type="match status" value="1"/>
</dbReference>
<dbReference type="InterPro" id="IPR013703">
    <property type="entry name" value="Peptidase_S49_N_proteobac"/>
</dbReference>
<comment type="similarity">
    <text evidence="2">Belongs to the peptidase S49 family.</text>
</comment>
<comment type="caution">
    <text evidence="14">The sequence shown here is derived from an EMBL/GenBank/DDBJ whole genome shotgun (WGS) entry which is preliminary data.</text>
</comment>
<name>A0A2N5X322_9GAMM</name>
<organism evidence="14 15">
    <name type="scientific">Pseudohalioglobus lutimaris</name>
    <dbReference type="NCBI Taxonomy" id="1737061"/>
    <lineage>
        <taxon>Bacteria</taxon>
        <taxon>Pseudomonadati</taxon>
        <taxon>Pseudomonadota</taxon>
        <taxon>Gammaproteobacteria</taxon>
        <taxon>Cellvibrionales</taxon>
        <taxon>Halieaceae</taxon>
        <taxon>Pseudohalioglobus</taxon>
    </lineage>
</organism>
<dbReference type="GO" id="GO:0004252">
    <property type="term" value="F:serine-type endopeptidase activity"/>
    <property type="evidence" value="ECO:0007669"/>
    <property type="project" value="InterPro"/>
</dbReference>
<proteinExistence type="inferred from homology"/>
<evidence type="ECO:0000256" key="3">
    <source>
        <dbReference type="ARBA" id="ARBA00022475"/>
    </source>
</evidence>
<feature type="transmembrane region" description="Helical" evidence="11">
    <location>
        <begin position="7"/>
        <end position="29"/>
    </location>
</feature>
<sequence length="355" mass="39669">MEYIYEFGLFLGQAIVLVAAFLIVVTGLVSIGQRNKAELHEGHIEIRNLNEKYKQIGESIEHVVADPETLKAKRKATKKQDKQEAKAARKASKRDQDGGADSAQRKRLYVLNFDGDIRASATDNLREEITAVLNQSTEGDEVLVKVESPGGLVHGYGLAASQLRRIRDAHVPLTIAVDKVAASGGYMMACVADRIIAAPFAVLGSIGVLAQVPNFHRLLKKHDIDFELFTAGEYKRTVTMFGENTEKDREKFNQDLEETHDLFKDFVSENRPQLDIASVATGEVWYGTKAVERGLVDDVQTSDAFIQAQLKERDVFDVRFVHKKTWQEKLGMAAESSLERAFLKIWQRGQGRPPV</sequence>
<evidence type="ECO:0000313" key="14">
    <source>
        <dbReference type="EMBL" id="PLW68879.1"/>
    </source>
</evidence>
<keyword evidence="7" id="KW-0720">Serine protease</keyword>
<dbReference type="GO" id="GO:0006508">
    <property type="term" value="P:proteolysis"/>
    <property type="evidence" value="ECO:0007669"/>
    <property type="project" value="UniProtKB-KW"/>
</dbReference>
<dbReference type="OrthoDB" id="5614232at2"/>
<dbReference type="Gene3D" id="3.90.226.10">
    <property type="entry name" value="2-enoyl-CoA Hydratase, Chain A, domain 1"/>
    <property type="match status" value="1"/>
</dbReference>
<feature type="domain" description="Peptidase S49 N-terminal proteobacteria" evidence="13">
    <location>
        <begin position="2"/>
        <end position="163"/>
    </location>
</feature>
<evidence type="ECO:0000256" key="10">
    <source>
        <dbReference type="SAM" id="MobiDB-lite"/>
    </source>
</evidence>
<dbReference type="CDD" id="cd07023">
    <property type="entry name" value="S49_Sppa_N_C"/>
    <property type="match status" value="1"/>
</dbReference>
<dbReference type="Pfam" id="PF01343">
    <property type="entry name" value="Peptidase_S49"/>
    <property type="match status" value="1"/>
</dbReference>
<dbReference type="RefSeq" id="WP_101517959.1">
    <property type="nucleotide sequence ID" value="NZ_PKUS01000010.1"/>
</dbReference>
<dbReference type="AlphaFoldDB" id="A0A2N5X322"/>
<keyword evidence="4 14" id="KW-0645">Protease</keyword>
<dbReference type="InterPro" id="IPR002142">
    <property type="entry name" value="Peptidase_S49"/>
</dbReference>